<reference evidence="2 3" key="1">
    <citation type="journal article" date="2019" name="Int. J. Syst. Evol. Microbiol.">
        <title>The Global Catalogue of Microorganisms (GCM) 10K type strain sequencing project: providing services to taxonomists for standard genome sequencing and annotation.</title>
        <authorList>
            <consortium name="The Broad Institute Genomics Platform"/>
            <consortium name="The Broad Institute Genome Sequencing Center for Infectious Disease"/>
            <person name="Wu L."/>
            <person name="Ma J."/>
        </authorList>
    </citation>
    <scope>NUCLEOTIDE SEQUENCE [LARGE SCALE GENOMIC DNA]</scope>
    <source>
        <strain evidence="2 3">WLHS5</strain>
    </source>
</reference>
<dbReference type="PROSITE" id="PS51318">
    <property type="entry name" value="TAT"/>
    <property type="match status" value="1"/>
</dbReference>
<name>A0ABD5PTF6_9EURY</name>
<comment type="caution">
    <text evidence="2">The sequence shown here is derived from an EMBL/GenBank/DDBJ whole genome shotgun (WGS) entry which is preliminary data.</text>
</comment>
<dbReference type="InterPro" id="IPR006311">
    <property type="entry name" value="TAT_signal"/>
</dbReference>
<protein>
    <submittedName>
        <fullName evidence="2">Extracellular solute-binding protein</fullName>
    </submittedName>
</protein>
<sequence>MPRDTTYGRYGRRRLLKGSAALGAAALAGCIGTGDREDGDESTDVMADEIGGWGWDVAARSLQLTADEYEAENDATVEIEEFGREAMKEDLQTRLSSGTGAPDLAMLEMVDGPAYIETGAIHEISDRIDDAGVYDDFVEGAWASLSDGDDIYALPWDIGPTAVYYRRDVYDEHGLEPDAIETWDDFMAEGEKLPDDVDMLNLPMNDLDGVWRYQFRQLGNQPFTEDGAVNIGNDDSVMIAETVKELYDRGLAATLDGWSSAWFGAYEEGTVASLPSAAWMEGTLRDELSDTAGDWGVYRIPAHEEGGSRASNWGGSSLMIPEQVESAKRNRAWDYIEWSLATEDMQLLMYDEYGLFPALETTYDADVFDEELDFFGGQAARRVFADVAEEMPSYGFSADTPEVTSAINSEFQAMINDDKDPEDAVADAAQTVADRTDRDLA</sequence>
<dbReference type="Proteomes" id="UP001595898">
    <property type="component" value="Unassembled WGS sequence"/>
</dbReference>
<proteinExistence type="predicted"/>
<dbReference type="PROSITE" id="PS51257">
    <property type="entry name" value="PROKAR_LIPOPROTEIN"/>
    <property type="match status" value="1"/>
</dbReference>
<dbReference type="RefSeq" id="WP_250140110.1">
    <property type="nucleotide sequence ID" value="NZ_JALIQP010000002.1"/>
</dbReference>
<dbReference type="InterPro" id="IPR006059">
    <property type="entry name" value="SBP"/>
</dbReference>
<dbReference type="Gene3D" id="3.40.190.10">
    <property type="entry name" value="Periplasmic binding protein-like II"/>
    <property type="match status" value="1"/>
</dbReference>
<keyword evidence="3" id="KW-1185">Reference proteome</keyword>
<evidence type="ECO:0000313" key="3">
    <source>
        <dbReference type="Proteomes" id="UP001595898"/>
    </source>
</evidence>
<dbReference type="PANTHER" id="PTHR43649">
    <property type="entry name" value="ARABINOSE-BINDING PROTEIN-RELATED"/>
    <property type="match status" value="1"/>
</dbReference>
<feature type="region of interest" description="Disordered" evidence="1">
    <location>
        <begin position="418"/>
        <end position="441"/>
    </location>
</feature>
<accession>A0ABD5PTF6</accession>
<dbReference type="SUPFAM" id="SSF53850">
    <property type="entry name" value="Periplasmic binding protein-like II"/>
    <property type="match status" value="1"/>
</dbReference>
<dbReference type="AlphaFoldDB" id="A0ABD5PTF6"/>
<dbReference type="EMBL" id="JBHSFA010000007">
    <property type="protein sequence ID" value="MFC4543211.1"/>
    <property type="molecule type" value="Genomic_DNA"/>
</dbReference>
<organism evidence="2 3">
    <name type="scientific">Halosolutus amylolyticus</name>
    <dbReference type="NCBI Taxonomy" id="2932267"/>
    <lineage>
        <taxon>Archaea</taxon>
        <taxon>Methanobacteriati</taxon>
        <taxon>Methanobacteriota</taxon>
        <taxon>Stenosarchaea group</taxon>
        <taxon>Halobacteria</taxon>
        <taxon>Halobacteriales</taxon>
        <taxon>Natrialbaceae</taxon>
        <taxon>Halosolutus</taxon>
    </lineage>
</organism>
<dbReference type="PANTHER" id="PTHR43649:SF12">
    <property type="entry name" value="DIACETYLCHITOBIOSE BINDING PROTEIN DASA"/>
    <property type="match status" value="1"/>
</dbReference>
<dbReference type="InterPro" id="IPR050490">
    <property type="entry name" value="Bact_solute-bd_prot1"/>
</dbReference>
<dbReference type="Pfam" id="PF13416">
    <property type="entry name" value="SBP_bac_8"/>
    <property type="match status" value="1"/>
</dbReference>
<evidence type="ECO:0000313" key="2">
    <source>
        <dbReference type="EMBL" id="MFC4543211.1"/>
    </source>
</evidence>
<gene>
    <name evidence="2" type="ORF">ACFO5R_14875</name>
</gene>
<evidence type="ECO:0000256" key="1">
    <source>
        <dbReference type="SAM" id="MobiDB-lite"/>
    </source>
</evidence>